<dbReference type="InterPro" id="IPR000415">
    <property type="entry name" value="Nitroreductase-like"/>
</dbReference>
<evidence type="ECO:0000313" key="5">
    <source>
        <dbReference type="Proteomes" id="UP000433181"/>
    </source>
</evidence>
<evidence type="ECO:0000256" key="2">
    <source>
        <dbReference type="ARBA" id="ARBA00023002"/>
    </source>
</evidence>
<gene>
    <name evidence="4" type="ORF">FYJ84_08555</name>
</gene>
<dbReference type="GeneID" id="96778966"/>
<dbReference type="Gene3D" id="3.40.109.10">
    <property type="entry name" value="NADH Oxidase"/>
    <property type="match status" value="1"/>
</dbReference>
<dbReference type="EMBL" id="VUNR01000015">
    <property type="protein sequence ID" value="MSU09033.1"/>
    <property type="molecule type" value="Genomic_DNA"/>
</dbReference>
<dbReference type="GO" id="GO:0016491">
    <property type="term" value="F:oxidoreductase activity"/>
    <property type="evidence" value="ECO:0007669"/>
    <property type="project" value="UniProtKB-KW"/>
</dbReference>
<evidence type="ECO:0000256" key="1">
    <source>
        <dbReference type="ARBA" id="ARBA00007118"/>
    </source>
</evidence>
<feature type="domain" description="Nitroreductase" evidence="3">
    <location>
        <begin position="7"/>
        <end position="147"/>
    </location>
</feature>
<reference evidence="4 5" key="1">
    <citation type="submission" date="2019-08" db="EMBL/GenBank/DDBJ databases">
        <title>In-depth cultivation of the pig gut microbiome towards novel bacterial diversity and tailored functional studies.</title>
        <authorList>
            <person name="Wylensek D."/>
            <person name="Hitch T.C.A."/>
            <person name="Clavel T."/>
        </authorList>
    </citation>
    <scope>NUCLEOTIDE SEQUENCE [LARGE SCALE GENOMIC DNA]</scope>
    <source>
        <strain evidence="4 5">WCA-693-APC-5D-A</strain>
    </source>
</reference>
<evidence type="ECO:0000259" key="3">
    <source>
        <dbReference type="Pfam" id="PF00881"/>
    </source>
</evidence>
<keyword evidence="2" id="KW-0560">Oxidoreductase</keyword>
<dbReference type="RefSeq" id="WP_154407196.1">
    <property type="nucleotide sequence ID" value="NZ_JBGUUA010000152.1"/>
</dbReference>
<accession>A0A6I2UBZ5</accession>
<dbReference type="SUPFAM" id="SSF55469">
    <property type="entry name" value="FMN-dependent nitroreductase-like"/>
    <property type="match status" value="1"/>
</dbReference>
<evidence type="ECO:0000313" key="4">
    <source>
        <dbReference type="EMBL" id="MSU09033.1"/>
    </source>
</evidence>
<keyword evidence="5" id="KW-1185">Reference proteome</keyword>
<dbReference type="AlphaFoldDB" id="A0A6I2UBZ5"/>
<protein>
    <submittedName>
        <fullName evidence="4">Nitroreductase family protein</fullName>
    </submittedName>
</protein>
<dbReference type="CDD" id="cd02062">
    <property type="entry name" value="Nitro_FMN_reductase"/>
    <property type="match status" value="1"/>
</dbReference>
<comment type="similarity">
    <text evidence="1">Belongs to the nitroreductase family.</text>
</comment>
<dbReference type="InterPro" id="IPR029479">
    <property type="entry name" value="Nitroreductase"/>
</dbReference>
<name>A0A6I2UBZ5_9FIRM</name>
<sequence>MDYQGMRTYRRFHQEPVPEAVLGEMMENVRIASCAKNDQPLIYTVVRSAEMVKAMQPLVKWAAALPKELGTPVEGEQPTAFVVIAKSERAVPLSDIDVGIAVNTLAATAWEHKVGSCIMASINAPKIQELLAIPEGYKVRLVLALGYPSHKSTVVELKDSLDYYLDEERNYYVPKRALEDIVTYK</sequence>
<dbReference type="InterPro" id="IPR023312">
    <property type="entry name" value="Put_nitroreductase_C_bac"/>
</dbReference>
<dbReference type="Proteomes" id="UP000433181">
    <property type="component" value="Unassembled WGS sequence"/>
</dbReference>
<comment type="caution">
    <text evidence="4">The sequence shown here is derived from an EMBL/GenBank/DDBJ whole genome shotgun (WGS) entry which is preliminary data.</text>
</comment>
<organism evidence="4 5">
    <name type="scientific">Anaerovibrio slackiae</name>
    <dbReference type="NCBI Taxonomy" id="2652309"/>
    <lineage>
        <taxon>Bacteria</taxon>
        <taxon>Bacillati</taxon>
        <taxon>Bacillota</taxon>
        <taxon>Negativicutes</taxon>
        <taxon>Selenomonadales</taxon>
        <taxon>Selenomonadaceae</taxon>
        <taxon>Anaerovibrio</taxon>
    </lineage>
</organism>
<dbReference type="PANTHER" id="PTHR43673:SF10">
    <property type="entry name" value="NADH DEHYDROGENASE_NAD(P)H NITROREDUCTASE XCC3605-RELATED"/>
    <property type="match status" value="1"/>
</dbReference>
<proteinExistence type="inferred from homology"/>
<dbReference type="Gene3D" id="2.20.180.10">
    <property type="entry name" value="putative fmn-dependent nitroreductase like domains"/>
    <property type="match status" value="1"/>
</dbReference>
<dbReference type="Pfam" id="PF00881">
    <property type="entry name" value="Nitroreductase"/>
    <property type="match status" value="1"/>
</dbReference>
<dbReference type="PANTHER" id="PTHR43673">
    <property type="entry name" value="NAD(P)H NITROREDUCTASE YDGI-RELATED"/>
    <property type="match status" value="1"/>
</dbReference>